<evidence type="ECO:0000259" key="4">
    <source>
        <dbReference type="Pfam" id="PF00891"/>
    </source>
</evidence>
<evidence type="ECO:0000313" key="7">
    <source>
        <dbReference type="Proteomes" id="UP000001495"/>
    </source>
</evidence>
<proteinExistence type="predicted"/>
<dbReference type="Gene3D" id="1.10.10.10">
    <property type="entry name" value="Winged helix-like DNA-binding domain superfamily/Winged helix DNA-binding domain"/>
    <property type="match status" value="1"/>
</dbReference>
<dbReference type="InterPro" id="IPR029063">
    <property type="entry name" value="SAM-dependent_MTases_sf"/>
</dbReference>
<dbReference type="SUPFAM" id="SSF53335">
    <property type="entry name" value="S-adenosyl-L-methionine-dependent methyltransferases"/>
    <property type="match status" value="1"/>
</dbReference>
<protein>
    <recommendedName>
        <fullName evidence="8">O-methyltransferase family 2</fullName>
    </recommendedName>
</protein>
<evidence type="ECO:0000256" key="1">
    <source>
        <dbReference type="ARBA" id="ARBA00022603"/>
    </source>
</evidence>
<evidence type="ECO:0000259" key="5">
    <source>
        <dbReference type="Pfam" id="PF08100"/>
    </source>
</evidence>
<feature type="domain" description="O-methyltransferase dimerisation" evidence="5">
    <location>
        <begin position="28"/>
        <end position="97"/>
    </location>
</feature>
<dbReference type="InterPro" id="IPR012967">
    <property type="entry name" value="COMT_dimerisation"/>
</dbReference>
<dbReference type="EMBL" id="CP001696">
    <property type="protein sequence ID" value="ACV24231.1"/>
    <property type="molecule type" value="Genomic_DNA"/>
</dbReference>
<dbReference type="OrthoDB" id="146767at2157"/>
<reference evidence="6" key="1">
    <citation type="submission" date="2009-08" db="EMBL/GenBank/DDBJ databases">
        <title>Complete sequence of chromosome of Methanocaldococcus fervens AG86.</title>
        <authorList>
            <consortium name="US DOE Joint Genome Institute"/>
            <person name="Lucas S."/>
            <person name="Copeland A."/>
            <person name="Lapidus A."/>
            <person name="Glavina del Rio T."/>
            <person name="Tice H."/>
            <person name="Bruce D."/>
            <person name="Goodwin L."/>
            <person name="Pitluck S."/>
            <person name="Chertkov O."/>
            <person name="Detter J.C."/>
            <person name="Han C."/>
            <person name="Tapia R."/>
            <person name="Larimer F."/>
            <person name="Land M."/>
            <person name="Hauser L."/>
            <person name="Kyrpides N."/>
            <person name="Ovchinnikova G."/>
            <person name="Lupa-Sieprawska M."/>
            <person name="Whitman W.B."/>
        </authorList>
    </citation>
    <scope>NUCLEOTIDE SEQUENCE [LARGE SCALE GENOMIC DNA]</scope>
    <source>
        <strain evidence="6">AG86</strain>
    </source>
</reference>
<keyword evidence="7" id="KW-1185">Reference proteome</keyword>
<evidence type="ECO:0008006" key="8">
    <source>
        <dbReference type="Google" id="ProtNLM"/>
    </source>
</evidence>
<feature type="domain" description="O-methyltransferase C-terminal" evidence="4">
    <location>
        <begin position="162"/>
        <end position="266"/>
    </location>
</feature>
<keyword evidence="2" id="KW-0808">Transferase</keyword>
<dbReference type="AlphaFoldDB" id="C7P6P9"/>
<dbReference type="GO" id="GO:0046983">
    <property type="term" value="F:protein dimerization activity"/>
    <property type="evidence" value="ECO:0007669"/>
    <property type="project" value="InterPro"/>
</dbReference>
<dbReference type="InterPro" id="IPR001077">
    <property type="entry name" value="COMT_C"/>
</dbReference>
<accession>C7P6P9</accession>
<sequence>MILKSPEKSPEGILNLFDEIYSQARIFYLLKAALDLNLFEYLSDYRSAEDLAEILGANLILTEYMLKILDELGLVESKIVDGKVYYKNADITNIYLKKDSYYNIINPVYSYFDNIKNWENLVNILKNKENCQNIDVNNFFPNVIKRMADECKCWELQKVLNYIAKYEEFKNAKKLLDLAGGHGLYAIGFSMLNKNLKCYVFDLPKVVEETKKFIEKYDAKNVFTIAGDFYKDDIGEGYDIIFTSYNPGGKNPKIAEKVYNALNKGGLFINKQFFPEREEGIKDYINNMEWNFSKPKGLEKDRLRFTFKGDLNFNDYLKYLENLGFKILEVVDIPELLGFECSGNAKMIIAKKL</sequence>
<dbReference type="Proteomes" id="UP000001495">
    <property type="component" value="Chromosome"/>
</dbReference>
<dbReference type="PANTHER" id="PTHR11746">
    <property type="entry name" value="O-METHYLTRANSFERASE"/>
    <property type="match status" value="1"/>
</dbReference>
<dbReference type="GeneID" id="8365070"/>
<dbReference type="STRING" id="573064.Mefer_0400"/>
<dbReference type="GO" id="GO:0008171">
    <property type="term" value="F:O-methyltransferase activity"/>
    <property type="evidence" value="ECO:0007669"/>
    <property type="project" value="InterPro"/>
</dbReference>
<dbReference type="InterPro" id="IPR016461">
    <property type="entry name" value="COMT-like"/>
</dbReference>
<dbReference type="Pfam" id="PF00891">
    <property type="entry name" value="Methyltransf_2"/>
    <property type="match status" value="1"/>
</dbReference>
<name>C7P6P9_METFA</name>
<evidence type="ECO:0000256" key="3">
    <source>
        <dbReference type="ARBA" id="ARBA00022691"/>
    </source>
</evidence>
<dbReference type="Pfam" id="PF08100">
    <property type="entry name" value="Dimerisation"/>
    <property type="match status" value="1"/>
</dbReference>
<dbReference type="Gene3D" id="3.40.50.150">
    <property type="entry name" value="Vaccinia Virus protein VP39"/>
    <property type="match status" value="1"/>
</dbReference>
<dbReference type="GO" id="GO:0032259">
    <property type="term" value="P:methylation"/>
    <property type="evidence" value="ECO:0007669"/>
    <property type="project" value="UniProtKB-KW"/>
</dbReference>
<dbReference type="eggNOG" id="arCOG03411">
    <property type="taxonomic scope" value="Archaea"/>
</dbReference>
<dbReference type="KEGG" id="mfe:Mefer_0400"/>
<dbReference type="HOGENOM" id="CLU_005533_4_3_2"/>
<dbReference type="PROSITE" id="PS51683">
    <property type="entry name" value="SAM_OMT_II"/>
    <property type="match status" value="1"/>
</dbReference>
<evidence type="ECO:0000313" key="6">
    <source>
        <dbReference type="EMBL" id="ACV24231.1"/>
    </source>
</evidence>
<gene>
    <name evidence="6" type="ordered locus">Mefer_0400</name>
</gene>
<dbReference type="InterPro" id="IPR036390">
    <property type="entry name" value="WH_DNA-bd_sf"/>
</dbReference>
<dbReference type="InterPro" id="IPR036388">
    <property type="entry name" value="WH-like_DNA-bd_sf"/>
</dbReference>
<evidence type="ECO:0000256" key="2">
    <source>
        <dbReference type="ARBA" id="ARBA00022679"/>
    </source>
</evidence>
<keyword evidence="3" id="KW-0949">S-adenosyl-L-methionine</keyword>
<keyword evidence="1" id="KW-0489">Methyltransferase</keyword>
<dbReference type="SUPFAM" id="SSF46785">
    <property type="entry name" value="Winged helix' DNA-binding domain"/>
    <property type="match status" value="1"/>
</dbReference>
<dbReference type="RefSeq" id="WP_015790971.1">
    <property type="nucleotide sequence ID" value="NC_013156.1"/>
</dbReference>
<organism evidence="6 7">
    <name type="scientific">Methanocaldococcus fervens (strain DSM 4213 / JCM 15782 / AG86)</name>
    <name type="common">Methanococcus fervens</name>
    <dbReference type="NCBI Taxonomy" id="573064"/>
    <lineage>
        <taxon>Archaea</taxon>
        <taxon>Methanobacteriati</taxon>
        <taxon>Methanobacteriota</taxon>
        <taxon>Methanomada group</taxon>
        <taxon>Methanococci</taxon>
        <taxon>Methanococcales</taxon>
        <taxon>Methanocaldococcaceae</taxon>
        <taxon>Methanocaldococcus</taxon>
    </lineage>
</organism>